<dbReference type="Proteomes" id="UP001457282">
    <property type="component" value="Unassembled WGS sequence"/>
</dbReference>
<feature type="domain" description="BRO1" evidence="2">
    <location>
        <begin position="1"/>
        <end position="366"/>
    </location>
</feature>
<keyword evidence="4" id="KW-1185">Reference proteome</keyword>
<sequence length="379" mass="42600">MMLHFQDPAKLKTKKIVFEDAYAARDSATLEQLKELSSKRRILEESTNKRSPITKAIAREMSGGLTSHSQQVLQKLELYLPLLENLFFHVDLISSNDQIVQCTSQLKIQWTSALSSSSFFKFGGPKYFQIDNLRFEIGMTLFLYGAILRERASEVLPSDLLKSATLSREAAGVYHHLANEVLPSLQPSLPVERPPEVVSSVSTVMSLICLAEAQAVTIKRAEEKGTTVGLLAKLHQGVVELLEEAAGALHTATMECKDLSSRFVEFITSCKALHELKSQIYLAESLENDGQFGVAVGVLRCALINVKRKIPGEESWKSIFKKETDNLAELLRKHEHENEFVWHEKVPSDDNFPRSDGNKIASIIPYNPKRWERDLAFKT</sequence>
<reference evidence="3 4" key="1">
    <citation type="journal article" date="2023" name="G3 (Bethesda)">
        <title>A chromosome-length genome assembly and annotation of blackberry (Rubus argutus, cv. 'Hillquist').</title>
        <authorList>
            <person name="Bruna T."/>
            <person name="Aryal R."/>
            <person name="Dudchenko O."/>
            <person name="Sargent D.J."/>
            <person name="Mead D."/>
            <person name="Buti M."/>
            <person name="Cavallini A."/>
            <person name="Hytonen T."/>
            <person name="Andres J."/>
            <person name="Pham M."/>
            <person name="Weisz D."/>
            <person name="Mascagni F."/>
            <person name="Usai G."/>
            <person name="Natali L."/>
            <person name="Bassil N."/>
            <person name="Fernandez G.E."/>
            <person name="Lomsadze A."/>
            <person name="Armour M."/>
            <person name="Olukolu B."/>
            <person name="Poorten T."/>
            <person name="Britton C."/>
            <person name="Davik J."/>
            <person name="Ashrafi H."/>
            <person name="Aiden E.L."/>
            <person name="Borodovsky M."/>
            <person name="Worthington M."/>
        </authorList>
    </citation>
    <scope>NUCLEOTIDE SEQUENCE [LARGE SCALE GENOMIC DNA]</scope>
    <source>
        <strain evidence="3">PI 553951</strain>
    </source>
</reference>
<dbReference type="Pfam" id="PF03097">
    <property type="entry name" value="BRO1"/>
    <property type="match status" value="1"/>
</dbReference>
<dbReference type="EMBL" id="JBEDUW010000004">
    <property type="protein sequence ID" value="KAK9934795.1"/>
    <property type="molecule type" value="Genomic_DNA"/>
</dbReference>
<dbReference type="SMART" id="SM01041">
    <property type="entry name" value="BRO1"/>
    <property type="match status" value="1"/>
</dbReference>
<dbReference type="InterPro" id="IPR038499">
    <property type="entry name" value="BRO1_sf"/>
</dbReference>
<dbReference type="PANTHER" id="PTHR23032">
    <property type="entry name" value="BRO1 DOMAIN-CONTAINING PROTEIN BROX"/>
    <property type="match status" value="1"/>
</dbReference>
<dbReference type="PANTHER" id="PTHR23032:SF20">
    <property type="entry name" value="ENDOSOMAL TARGETING BRO1-LIKE DOMAIN-CONTAINING PROTEIN"/>
    <property type="match status" value="1"/>
</dbReference>
<evidence type="ECO:0000256" key="1">
    <source>
        <dbReference type="ARBA" id="ARBA00008901"/>
    </source>
</evidence>
<evidence type="ECO:0000259" key="2">
    <source>
        <dbReference type="PROSITE" id="PS51180"/>
    </source>
</evidence>
<comment type="caution">
    <text evidence="3">The sequence shown here is derived from an EMBL/GenBank/DDBJ whole genome shotgun (WGS) entry which is preliminary data.</text>
</comment>
<proteinExistence type="inferred from homology"/>
<evidence type="ECO:0000313" key="3">
    <source>
        <dbReference type="EMBL" id="KAK9934795.1"/>
    </source>
</evidence>
<name>A0AAW1XEG9_RUBAR</name>
<dbReference type="InterPro" id="IPR038898">
    <property type="entry name" value="BROX"/>
</dbReference>
<dbReference type="AlphaFoldDB" id="A0AAW1XEG9"/>
<dbReference type="PROSITE" id="PS51180">
    <property type="entry name" value="BRO1"/>
    <property type="match status" value="1"/>
</dbReference>
<gene>
    <name evidence="3" type="ORF">M0R45_021924</name>
</gene>
<organism evidence="3 4">
    <name type="scientific">Rubus argutus</name>
    <name type="common">Southern blackberry</name>
    <dbReference type="NCBI Taxonomy" id="59490"/>
    <lineage>
        <taxon>Eukaryota</taxon>
        <taxon>Viridiplantae</taxon>
        <taxon>Streptophyta</taxon>
        <taxon>Embryophyta</taxon>
        <taxon>Tracheophyta</taxon>
        <taxon>Spermatophyta</taxon>
        <taxon>Magnoliopsida</taxon>
        <taxon>eudicotyledons</taxon>
        <taxon>Gunneridae</taxon>
        <taxon>Pentapetalae</taxon>
        <taxon>rosids</taxon>
        <taxon>fabids</taxon>
        <taxon>Rosales</taxon>
        <taxon>Rosaceae</taxon>
        <taxon>Rosoideae</taxon>
        <taxon>Rosoideae incertae sedis</taxon>
        <taxon>Rubus</taxon>
    </lineage>
</organism>
<protein>
    <recommendedName>
        <fullName evidence="2">BRO1 domain-containing protein</fullName>
    </recommendedName>
</protein>
<evidence type="ECO:0000313" key="4">
    <source>
        <dbReference type="Proteomes" id="UP001457282"/>
    </source>
</evidence>
<dbReference type="CDD" id="cd09247">
    <property type="entry name" value="BRO1_Alix_like_2"/>
    <property type="match status" value="1"/>
</dbReference>
<comment type="similarity">
    <text evidence="1">Belongs to the BROX family.</text>
</comment>
<accession>A0AAW1XEG9</accession>
<dbReference type="InterPro" id="IPR004328">
    <property type="entry name" value="BRO1_dom"/>
</dbReference>
<dbReference type="Gene3D" id="1.25.40.280">
    <property type="entry name" value="alix/aip1 like domains"/>
    <property type="match status" value="1"/>
</dbReference>